<proteinExistence type="predicted"/>
<evidence type="ECO:0000313" key="2">
    <source>
        <dbReference type="EMBL" id="DBA55818.1"/>
    </source>
</evidence>
<name>A0AAT9J8X4_9CAUD</name>
<accession>A0AAT9J8X4</accession>
<keyword evidence="1" id="KW-0472">Membrane</keyword>
<protein>
    <submittedName>
        <fullName evidence="2">Uncharacterized protein</fullName>
    </submittedName>
</protein>
<reference evidence="2" key="1">
    <citation type="journal article" date="2023" name="Microbiome">
        <title>Phages are unrecognized players in the ecology of the oral pathogen Porphyromonas gingivalis.</title>
        <authorList>
            <person name="Matrishin C.B."/>
            <person name="Haase E.M."/>
            <person name="Dewhirst F.E."/>
            <person name="Mark Welch J.L."/>
            <person name="Miranda-Sanchez F."/>
            <person name="Chen T."/>
            <person name="MacFarland D.C."/>
            <person name="Kauffman K.M."/>
        </authorList>
    </citation>
    <scope>NUCLEOTIDE SEQUENCE</scope>
</reference>
<feature type="transmembrane region" description="Helical" evidence="1">
    <location>
        <begin position="6"/>
        <end position="26"/>
    </location>
</feature>
<evidence type="ECO:0000256" key="1">
    <source>
        <dbReference type="SAM" id="Phobius"/>
    </source>
</evidence>
<organism evidence="2">
    <name type="scientific">Porphyromonas phage phage024a_F0570</name>
    <dbReference type="NCBI Taxonomy" id="3154114"/>
    <lineage>
        <taxon>Viruses</taxon>
        <taxon>Duplodnaviria</taxon>
        <taxon>Heunggongvirae</taxon>
        <taxon>Uroviricota</taxon>
        <taxon>Caudoviricetes</taxon>
        <taxon>Nixviridae</taxon>
        <taxon>Schifferlevirus</taxon>
        <taxon>Schifferlevirus pging00Q</taxon>
    </lineage>
</organism>
<dbReference type="EMBL" id="BK068105">
    <property type="protein sequence ID" value="DBA55818.1"/>
    <property type="molecule type" value="Genomic_DNA"/>
</dbReference>
<sequence>MYLGRPAEVFFGFLTSITTCVVRLHALPRYGLGRSRLQKQ</sequence>
<keyword evidence="1" id="KW-1133">Transmembrane helix</keyword>
<reference evidence="2" key="2">
    <citation type="submission" date="2024-05" db="EMBL/GenBank/DDBJ databases">
        <authorList>
            <person name="Matrishin C.B."/>
            <person name="Kauffman K.M."/>
        </authorList>
    </citation>
    <scope>NUCLEOTIDE SEQUENCE</scope>
</reference>
<keyword evidence="1" id="KW-0812">Transmembrane</keyword>